<name>F8GSA8_CUPNN</name>
<evidence type="ECO:0000313" key="2">
    <source>
        <dbReference type="Proteomes" id="UP000006798"/>
    </source>
</evidence>
<protein>
    <recommendedName>
        <fullName evidence="3">Lipoprotein</fullName>
    </recommendedName>
</protein>
<evidence type="ECO:0000313" key="1">
    <source>
        <dbReference type="EMBL" id="AEI79758.1"/>
    </source>
</evidence>
<gene>
    <name evidence="1" type="ordered locus">CNE_2c07870</name>
</gene>
<proteinExistence type="predicted"/>
<dbReference type="KEGG" id="cnc:CNE_2c07870"/>
<accession>F8GSA8</accession>
<dbReference type="EMBL" id="CP002878">
    <property type="protein sequence ID" value="AEI79758.1"/>
    <property type="molecule type" value="Genomic_DNA"/>
</dbReference>
<dbReference type="Proteomes" id="UP000006798">
    <property type="component" value="Chromosome 2"/>
</dbReference>
<sequence length="187" mass="21228">MRASRLQESAMQSRTPFRYIGKLCVAAVVLGSLGACATLQPEQTGKQMIGSPESAVRSTFGSPTETYRLADGTTRWIWSRQPLGHEVYAADFDAGGKLTDYRQMLTETEIYRAQVGTWTKKDVQERFGLPREPIQYYPLMKREAWSWRMYKTGLQTAHFSCYFDDAGVLRQTMIIVDPLGGDSRHSR</sequence>
<evidence type="ECO:0008006" key="3">
    <source>
        <dbReference type="Google" id="ProtNLM"/>
    </source>
</evidence>
<reference evidence="1 2" key="1">
    <citation type="journal article" date="2011" name="J. Bacteriol.">
        <title>Complete genome sequence of the type strain Cupriavidus necator N-1.</title>
        <authorList>
            <person name="Poehlein A."/>
            <person name="Kusian B."/>
            <person name="Friedrich B."/>
            <person name="Daniel R."/>
            <person name="Bowien B."/>
        </authorList>
    </citation>
    <scope>NUCLEOTIDE SEQUENCE [LARGE SCALE GENOMIC DNA]</scope>
    <source>
        <strain evidence="2">ATCC 43291 / DSM 13513 / CCUG 52238 / LMG 8453 / N-1</strain>
    </source>
</reference>
<dbReference type="HOGENOM" id="CLU_090266_1_0_4"/>
<dbReference type="AlphaFoldDB" id="F8GSA8"/>
<organism evidence="1 2">
    <name type="scientific">Cupriavidus necator (strain ATCC 43291 / DSM 13513 / CCUG 52238 / LMG 8453 / N-1)</name>
    <name type="common">Ralstonia eutropha</name>
    <dbReference type="NCBI Taxonomy" id="1042878"/>
    <lineage>
        <taxon>Bacteria</taxon>
        <taxon>Pseudomonadati</taxon>
        <taxon>Pseudomonadota</taxon>
        <taxon>Betaproteobacteria</taxon>
        <taxon>Burkholderiales</taxon>
        <taxon>Burkholderiaceae</taxon>
        <taxon>Cupriavidus</taxon>
    </lineage>
</organism>